<reference evidence="4" key="1">
    <citation type="submission" date="2017-10" db="EMBL/GenBank/DDBJ databases">
        <title>Phenotypic and genomic properties of facultatively anaerobic sulfur-reducing natronoarchaea from hypersaline soda lakes.</title>
        <authorList>
            <person name="Sorokin D.Y."/>
            <person name="Kublanov I.V."/>
            <person name="Roman P."/>
            <person name="Sinninghe Damste J.S."/>
            <person name="Golyshin P.N."/>
            <person name="Rojo D."/>
            <person name="Ciordia S."/>
            <person name="Mena Md.C."/>
            <person name="Ferrer M."/>
            <person name="Messina E."/>
            <person name="Smedile F."/>
            <person name="La Spada G."/>
            <person name="La Cono V."/>
            <person name="Yakimov M.M."/>
        </authorList>
    </citation>
    <scope>NUCLEOTIDE SEQUENCE [LARGE SCALE GENOMIC DNA]</scope>
    <source>
        <strain evidence="4">AArc1</strain>
    </source>
</reference>
<evidence type="ECO:0000313" key="1">
    <source>
        <dbReference type="EMBL" id="AXR79074.1"/>
    </source>
</evidence>
<reference evidence="2" key="3">
    <citation type="journal article" date="2019" name="Int. J. Syst. Evol. Microbiol.">
        <title>Natronolimnobius sulfurireducens sp. nov. and Halalkaliarchaeum desulfuricum gen. nov., sp. nov., the first sulfur-respiring alkaliphilic haloarchaea from hypersaline alkaline lakes.</title>
        <authorList>
            <person name="Sorokin D.Y."/>
            <person name="Yakimov M."/>
            <person name="Messina E."/>
            <person name="Merkel A.Y."/>
            <person name="Bale N.J."/>
            <person name="Sinninghe Damste J.S."/>
        </authorList>
    </citation>
    <scope>NUCLEOTIDE SEQUENCE</scope>
    <source>
        <strain evidence="2">AArc-Mg</strain>
        <strain evidence="1">AArc1</strain>
    </source>
</reference>
<proteinExistence type="predicted"/>
<sequence length="110" mass="12618">MLFACCGRGERGLKRFRGGRRHNYGYRTVSHKCNGSVTDMCALHKDRDRQRGTVRTTERDKGLARNDVERNLASWCEGVGFRRAVARGLTDGVTRFLPRLKSRVSALWYL</sequence>
<dbReference type="Proteomes" id="UP000258613">
    <property type="component" value="Chromosome"/>
</dbReference>
<evidence type="ECO:0000313" key="3">
    <source>
        <dbReference type="Proteomes" id="UP000258613"/>
    </source>
</evidence>
<accession>A0A346PHS9</accession>
<gene>
    <name evidence="1" type="ORF">AArc1_2762</name>
    <name evidence="2" type="ORF">AArcMg_0851</name>
</gene>
<protein>
    <submittedName>
        <fullName evidence="1">CopJ/RHH family DNA binding protein</fullName>
    </submittedName>
</protein>
<keyword evidence="3" id="KW-1185">Reference proteome</keyword>
<dbReference type="AlphaFoldDB" id="A0A346PMX7"/>
<dbReference type="Proteomes" id="UP000258707">
    <property type="component" value="Chromosome"/>
</dbReference>
<reference evidence="3" key="2">
    <citation type="submission" date="2018-02" db="EMBL/GenBank/DDBJ databases">
        <title>Phenotypic and genomic properties of facultatively anaerobic sulfur-reducing natronoarchaea from hypersaline soda lakes.</title>
        <authorList>
            <person name="Sorokin D.Y."/>
            <person name="Kublanov I.V."/>
            <person name="Roman P."/>
            <person name="Sinninghe Damste J.S."/>
            <person name="Golyshin P.N."/>
            <person name="Rojo D."/>
            <person name="Ciordia S."/>
            <person name="Mena M.D.C."/>
            <person name="Ferrer M."/>
            <person name="Messina E."/>
            <person name="Smedile F."/>
            <person name="La Spada G."/>
            <person name="La Cono V."/>
            <person name="Yakimov M.M."/>
        </authorList>
    </citation>
    <scope>NUCLEOTIDE SEQUENCE [LARGE SCALE GENOMIC DNA]</scope>
    <source>
        <strain evidence="3">AArc-Mg</strain>
    </source>
</reference>
<accession>A0A346PMX7</accession>
<name>A0A346PMX7_9EURY</name>
<dbReference type="KEGG" id="nan:AArc1_2762"/>
<organism evidence="2 3">
    <name type="scientific">Natrarchaeobaculum sulfurireducens</name>
    <dbReference type="NCBI Taxonomy" id="2044521"/>
    <lineage>
        <taxon>Archaea</taxon>
        <taxon>Methanobacteriati</taxon>
        <taxon>Methanobacteriota</taxon>
        <taxon>Stenosarchaea group</taxon>
        <taxon>Halobacteria</taxon>
        <taxon>Halobacteriales</taxon>
        <taxon>Natrialbaceae</taxon>
        <taxon>Natrarchaeobaculum</taxon>
    </lineage>
</organism>
<evidence type="ECO:0000313" key="2">
    <source>
        <dbReference type="EMBL" id="AXR80872.1"/>
    </source>
</evidence>
<dbReference type="KEGG" id="nag:AArcMg_0851"/>
<dbReference type="EMBL" id="CP027033">
    <property type="protein sequence ID" value="AXR80872.1"/>
    <property type="molecule type" value="Genomic_DNA"/>
</dbReference>
<evidence type="ECO:0000313" key="4">
    <source>
        <dbReference type="Proteomes" id="UP000258707"/>
    </source>
</evidence>
<dbReference type="EMBL" id="CP024047">
    <property type="protein sequence ID" value="AXR79074.1"/>
    <property type="molecule type" value="Genomic_DNA"/>
</dbReference>